<dbReference type="Proteomes" id="UP000008963">
    <property type="component" value="Chromosome"/>
</dbReference>
<evidence type="ECO:0000313" key="2">
    <source>
        <dbReference type="Proteomes" id="UP000008963"/>
    </source>
</evidence>
<dbReference type="HOGENOM" id="CLU_321007_0_0_7"/>
<reference evidence="2" key="1">
    <citation type="journal article" date="2013" name="ISME J.">
        <title>A small predatory core genome in the divergent marine Bacteriovorax marinus SJ and the terrestrial Bdellovibrio bacteriovorus.</title>
        <authorList>
            <person name="Crossman L.C."/>
            <person name="Chen H."/>
            <person name="Cerdeno-Tarraga A.M."/>
            <person name="Brooks K."/>
            <person name="Quail M.A."/>
            <person name="Pineiro S.A."/>
            <person name="Hobley L."/>
            <person name="Sockett R.E."/>
            <person name="Bentley S.D."/>
            <person name="Parkhill J."/>
            <person name="Williams H.N."/>
            <person name="Stine O.C."/>
        </authorList>
    </citation>
    <scope>NUCLEOTIDE SEQUENCE [LARGE SCALE GENOMIC DNA]</scope>
    <source>
        <strain evidence="2">ATCC BAA-682 / DSM 15412 / SJ</strain>
    </source>
</reference>
<dbReference type="KEGG" id="bmx:BMS_0730"/>
<gene>
    <name evidence="1" type="ordered locus">BMS_0730</name>
</gene>
<dbReference type="EMBL" id="FQ312005">
    <property type="protein sequence ID" value="CBW25634.1"/>
    <property type="molecule type" value="Genomic_DNA"/>
</dbReference>
<sequence length="903" mass="104149">MKNHIGRALLSVIFFLFSTHLVNARMGGSVETSHLEVDTAYGPYRFEIHLPDYEENFRNRVLSILEKNTAKLADYFKYAPSALIHITLKEGVQEANGSATVFPFNHIVLRKFPPLGRDHLISSPNSLGQLIIHELVHIIHMDQTRGVLKLSKGIFGTFGKWGGIAPRWFIEGIATWAESALTDSGRLRSELLKVEWEQAFKDANFCQTIDCLDDPGTPPYGQYAYWTGAFFMEFLESKSKNSVQCLIFANSNNIPFFLNSAFKECFNKSAGQLYDEFREDFLKKYRQREIDEKEFVKIKYFFSRKSLQEGFALVDNKLLSVEFKNDVKVLLEQPLDSSKVKEIKLSERLSRIYKNSSSSASIVTFPNIRNNSKRNHSFYEKGFISKNKRLGEFFYGLNDSTWVFEFNKGRWVINNGEFTFPEEISLSYFKGAGEFVYFKLFDARKEVSYFARYNTVKKRVELQREVASDFKILDNCREDLILRESGQLYKMSEGRIAKVVGEKSQIIIEGSFEKNQSVVVLKDSPNSLYKWSKGCDDLRGDQKLSKRVNFKEVDLERESLEEITTKRSSYPGFRHFLPTHWMINYVQSTDELSYWSALSIITDPDSRHTLSLKGLFYTGISEVTPELSYTYQFPNDFFLSLNHSKAYTSSSQRRSYDSNQSNSIYFSKFFELGNFDLKTSLYAGHFEVDDFISSRDEKEYGTIIKVKHVKVRDDDFLSKALLKARLFKREVEGTSNYNGMQSIAEVEFRLLSDLNFSTDIGYSSLDKRDFRSGVIYGGGSYTEYHQFYGLGYSDIFGNEVKSMRLHFDYSLFDIYRGAGLFPLFVQELHLLAGTDFIAADRIFLVNQYLRNSSVQSYWAGVRADFTVAYALPISIDIIRSQVLNRFGQDKDSTISVIRGSFSF</sequence>
<evidence type="ECO:0000313" key="1">
    <source>
        <dbReference type="EMBL" id="CBW25634.1"/>
    </source>
</evidence>
<protein>
    <submittedName>
        <fullName evidence="1">Membrane protein</fullName>
    </submittedName>
</protein>
<dbReference type="eggNOG" id="COG0823">
    <property type="taxonomic scope" value="Bacteria"/>
</dbReference>
<dbReference type="PATRIC" id="fig|862908.3.peg.702"/>
<organism evidence="1 2">
    <name type="scientific">Halobacteriovorax marinus (strain ATCC BAA-682 / DSM 15412 / SJ)</name>
    <name type="common">Bacteriovorax marinus</name>
    <dbReference type="NCBI Taxonomy" id="862908"/>
    <lineage>
        <taxon>Bacteria</taxon>
        <taxon>Pseudomonadati</taxon>
        <taxon>Bdellovibrionota</taxon>
        <taxon>Bacteriovoracia</taxon>
        <taxon>Bacteriovoracales</taxon>
        <taxon>Halobacteriovoraceae</taxon>
        <taxon>Halobacteriovorax</taxon>
    </lineage>
</organism>
<dbReference type="STRING" id="862908.BMS_0730"/>
<dbReference type="AlphaFoldDB" id="E1X5R7"/>
<proteinExistence type="predicted"/>
<name>E1X5R7_HALMS</name>
<keyword evidence="2" id="KW-1185">Reference proteome</keyword>
<accession>E1X5R7</accession>